<keyword evidence="1" id="KW-0442">Lipid degradation</keyword>
<feature type="transmembrane region" description="Helical" evidence="2">
    <location>
        <begin position="143"/>
        <end position="162"/>
    </location>
</feature>
<comment type="catalytic activity">
    <reaction evidence="1">
        <text>a 1,2-diacyl-sn-glycero-3-phospho-(1'-sn-glycero-3'-phosphate) + H2O = a 1,2-diacyl-sn-glycero-3-phospho-(1'-sn-glycerol) + phosphate</text>
        <dbReference type="Rhea" id="RHEA:33751"/>
        <dbReference type="ChEBI" id="CHEBI:15377"/>
        <dbReference type="ChEBI" id="CHEBI:43474"/>
        <dbReference type="ChEBI" id="CHEBI:60110"/>
        <dbReference type="ChEBI" id="CHEBI:64716"/>
        <dbReference type="EC" id="3.1.3.27"/>
    </reaction>
</comment>
<dbReference type="Proteomes" id="UP000885750">
    <property type="component" value="Unassembled WGS sequence"/>
</dbReference>
<dbReference type="SUPFAM" id="SSF101307">
    <property type="entry name" value="YutG-like"/>
    <property type="match status" value="1"/>
</dbReference>
<dbReference type="PANTHER" id="PTHR36305:SF1">
    <property type="entry name" value="PHOSPHATIDYLGLYCEROPHOSPHATASE A"/>
    <property type="match status" value="1"/>
</dbReference>
<feature type="domain" description="YutG/PgpA" evidence="3">
    <location>
        <begin position="19"/>
        <end position="156"/>
    </location>
</feature>
<keyword evidence="1" id="KW-0443">Lipid metabolism</keyword>
<keyword evidence="1" id="KW-1208">Phospholipid metabolism</keyword>
<dbReference type="EMBL" id="DRMS01000388">
    <property type="protein sequence ID" value="HFC93195.1"/>
    <property type="molecule type" value="Genomic_DNA"/>
</dbReference>
<dbReference type="GO" id="GO:0009395">
    <property type="term" value="P:phospholipid catabolic process"/>
    <property type="evidence" value="ECO:0007669"/>
    <property type="project" value="UniProtKB-KW"/>
</dbReference>
<sequence length="163" mass="17989">MAYDKKLNKTVLTNPIHFLAFGFGSGLAPFAPGTFGTLAAIPLYLLMISFSLPVYLAITLFSILIGFWLCGRSSEMLGVHDHSGIVWDEFAGFFIAMIAAPQGWQWIALGFALFRLFDIWKPWPINIIDNKVQGGVGIMMDDVIAGVYALVLLQLIVITITYV</sequence>
<evidence type="ECO:0000256" key="2">
    <source>
        <dbReference type="SAM" id="Phobius"/>
    </source>
</evidence>
<comment type="caution">
    <text evidence="4">The sequence shown here is derived from an EMBL/GenBank/DDBJ whole genome shotgun (WGS) entry which is preliminary data.</text>
</comment>
<dbReference type="UniPathway" id="UPA00084">
    <property type="reaction ID" value="UER00504"/>
</dbReference>
<keyword evidence="1" id="KW-0997">Cell inner membrane</keyword>
<dbReference type="PIRSF" id="PIRSF006162">
    <property type="entry name" value="PgpA"/>
    <property type="match status" value="1"/>
</dbReference>
<proteinExistence type="predicted"/>
<protein>
    <recommendedName>
        <fullName evidence="1">Phosphatidylglycerophosphatase A</fullName>
        <ecNumber evidence="1">3.1.3.27</ecNumber>
    </recommendedName>
    <alternativeName>
        <fullName evidence="1">Phosphatidylglycerolphosphate phosphatase A</fullName>
    </alternativeName>
</protein>
<comment type="pathway">
    <text evidence="1">Phospholipid metabolism; phosphatidylglycerol biosynthesis; phosphatidylglycerol from CDP-diacylglycerol: step 2/2.</text>
</comment>
<organism evidence="4">
    <name type="scientific">Leucothrix mucor</name>
    <dbReference type="NCBI Taxonomy" id="45248"/>
    <lineage>
        <taxon>Bacteria</taxon>
        <taxon>Pseudomonadati</taxon>
        <taxon>Pseudomonadota</taxon>
        <taxon>Gammaproteobacteria</taxon>
        <taxon>Thiotrichales</taxon>
        <taxon>Thiotrichaceae</taxon>
        <taxon>Leucothrix</taxon>
    </lineage>
</organism>
<dbReference type="InterPro" id="IPR036681">
    <property type="entry name" value="PgpA-like_sf"/>
</dbReference>
<dbReference type="CDD" id="cd06971">
    <property type="entry name" value="PgpA"/>
    <property type="match status" value="1"/>
</dbReference>
<dbReference type="Pfam" id="PF04608">
    <property type="entry name" value="PgpA"/>
    <property type="match status" value="1"/>
</dbReference>
<dbReference type="EC" id="3.1.3.27" evidence="1"/>
<comment type="function">
    <text evidence="1">Lipid phosphatase which dephosphorylates phosphatidylglycerophosphate (PGP) to phosphatidylglycerol (PG).</text>
</comment>
<dbReference type="GO" id="GO:0008962">
    <property type="term" value="F:phosphatidylglycerophosphatase activity"/>
    <property type="evidence" value="ECO:0007669"/>
    <property type="project" value="UniProtKB-EC"/>
</dbReference>
<feature type="transmembrane region" description="Helical" evidence="2">
    <location>
        <begin position="43"/>
        <end position="69"/>
    </location>
</feature>
<keyword evidence="1" id="KW-1003">Cell membrane</keyword>
<accession>A0A7V2T121</accession>
<evidence type="ECO:0000259" key="3">
    <source>
        <dbReference type="Pfam" id="PF04608"/>
    </source>
</evidence>
<dbReference type="GO" id="GO:0046872">
    <property type="term" value="F:metal ion binding"/>
    <property type="evidence" value="ECO:0007669"/>
    <property type="project" value="UniProtKB-KW"/>
</dbReference>
<evidence type="ECO:0000313" key="4">
    <source>
        <dbReference type="EMBL" id="HFC93195.1"/>
    </source>
</evidence>
<dbReference type="PANTHER" id="PTHR36305">
    <property type="entry name" value="PHOSPHATIDYLGLYCEROPHOSPHATASE A"/>
    <property type="match status" value="1"/>
</dbReference>
<keyword evidence="1" id="KW-0460">Magnesium</keyword>
<evidence type="ECO:0000256" key="1">
    <source>
        <dbReference type="PIRNR" id="PIRNR006162"/>
    </source>
</evidence>
<dbReference type="AlphaFoldDB" id="A0A7V2T121"/>
<comment type="cofactor">
    <cofactor evidence="1">
        <name>Mg(2+)</name>
        <dbReference type="ChEBI" id="CHEBI:18420"/>
    </cofactor>
</comment>
<keyword evidence="1" id="KW-0378">Hydrolase</keyword>
<dbReference type="InterPro" id="IPR007686">
    <property type="entry name" value="YutG/PgpA"/>
</dbReference>
<keyword evidence="1" id="KW-0479">Metal-binding</keyword>
<dbReference type="InterPro" id="IPR026037">
    <property type="entry name" value="PgpA"/>
</dbReference>
<name>A0A7V2T121_LEUMU</name>
<keyword evidence="1" id="KW-0595">Phospholipid degradation</keyword>
<feature type="transmembrane region" description="Helical" evidence="2">
    <location>
        <begin position="90"/>
        <end position="114"/>
    </location>
</feature>
<dbReference type="GO" id="GO:0005886">
    <property type="term" value="C:plasma membrane"/>
    <property type="evidence" value="ECO:0007669"/>
    <property type="project" value="UniProtKB-SubCell"/>
</dbReference>
<keyword evidence="1 2" id="KW-0812">Transmembrane</keyword>
<reference evidence="4" key="1">
    <citation type="journal article" date="2020" name="mSystems">
        <title>Genome- and Community-Level Interaction Insights into Carbon Utilization and Element Cycling Functions of Hydrothermarchaeota in Hydrothermal Sediment.</title>
        <authorList>
            <person name="Zhou Z."/>
            <person name="Liu Y."/>
            <person name="Xu W."/>
            <person name="Pan J."/>
            <person name="Luo Z.H."/>
            <person name="Li M."/>
        </authorList>
    </citation>
    <scope>NUCLEOTIDE SEQUENCE [LARGE SCALE GENOMIC DNA]</scope>
    <source>
        <strain evidence="4">HyVt-493</strain>
    </source>
</reference>
<keyword evidence="2" id="KW-1133">Transmembrane helix</keyword>
<keyword evidence="1 2" id="KW-0472">Membrane</keyword>
<dbReference type="GO" id="GO:0006655">
    <property type="term" value="P:phosphatidylglycerol biosynthetic process"/>
    <property type="evidence" value="ECO:0007669"/>
    <property type="project" value="UniProtKB-UniPathway"/>
</dbReference>
<comment type="subcellular location">
    <subcellularLocation>
        <location evidence="1">Cell inner membrane</location>
        <topology evidence="1">Multi-pass membrane protein</topology>
    </subcellularLocation>
</comment>
<gene>
    <name evidence="4" type="ORF">ENJ51_10325</name>
</gene>